<evidence type="ECO:0000313" key="2">
    <source>
        <dbReference type="Proteomes" id="UP000822688"/>
    </source>
</evidence>
<proteinExistence type="predicted"/>
<protein>
    <submittedName>
        <fullName evidence="1">Uncharacterized protein</fullName>
    </submittedName>
</protein>
<gene>
    <name evidence="1" type="ORF">KC19_1G250900</name>
</gene>
<dbReference type="Proteomes" id="UP000822688">
    <property type="component" value="Chromosome 1"/>
</dbReference>
<sequence>MGACLHTIAIEKLSTILQNFWVDSDFNVLLRVEKREAVSFARKGSQTDVRRQDLVACAIHL</sequence>
<dbReference type="AlphaFoldDB" id="A0A8T0J943"/>
<organism evidence="1 2">
    <name type="scientific">Ceratodon purpureus</name>
    <name type="common">Fire moss</name>
    <name type="synonym">Dicranum purpureum</name>
    <dbReference type="NCBI Taxonomy" id="3225"/>
    <lineage>
        <taxon>Eukaryota</taxon>
        <taxon>Viridiplantae</taxon>
        <taxon>Streptophyta</taxon>
        <taxon>Embryophyta</taxon>
        <taxon>Bryophyta</taxon>
        <taxon>Bryophytina</taxon>
        <taxon>Bryopsida</taxon>
        <taxon>Dicranidae</taxon>
        <taxon>Pseudoditrichales</taxon>
        <taxon>Ditrichaceae</taxon>
        <taxon>Ceratodon</taxon>
    </lineage>
</organism>
<dbReference type="EMBL" id="CM026421">
    <property type="protein sequence ID" value="KAG0592420.1"/>
    <property type="molecule type" value="Genomic_DNA"/>
</dbReference>
<name>A0A8T0J943_CERPU</name>
<accession>A0A8T0J943</accession>
<keyword evidence="2" id="KW-1185">Reference proteome</keyword>
<reference evidence="1" key="1">
    <citation type="submission" date="2020-06" db="EMBL/GenBank/DDBJ databases">
        <title>WGS assembly of Ceratodon purpureus strain R40.</title>
        <authorList>
            <person name="Carey S.B."/>
            <person name="Jenkins J."/>
            <person name="Shu S."/>
            <person name="Lovell J.T."/>
            <person name="Sreedasyam A."/>
            <person name="Maumus F."/>
            <person name="Tiley G.P."/>
            <person name="Fernandez-Pozo N."/>
            <person name="Barry K."/>
            <person name="Chen C."/>
            <person name="Wang M."/>
            <person name="Lipzen A."/>
            <person name="Daum C."/>
            <person name="Saski C.A."/>
            <person name="Payton A.C."/>
            <person name="Mcbreen J.C."/>
            <person name="Conrad R.E."/>
            <person name="Kollar L.M."/>
            <person name="Olsson S."/>
            <person name="Huttunen S."/>
            <person name="Landis J.B."/>
            <person name="Wickett N.J."/>
            <person name="Johnson M.G."/>
            <person name="Rensing S.A."/>
            <person name="Grimwood J."/>
            <person name="Schmutz J."/>
            <person name="Mcdaniel S.F."/>
        </authorList>
    </citation>
    <scope>NUCLEOTIDE SEQUENCE</scope>
    <source>
        <strain evidence="1">R40</strain>
    </source>
</reference>
<evidence type="ECO:0000313" key="1">
    <source>
        <dbReference type="EMBL" id="KAG0592420.1"/>
    </source>
</evidence>
<comment type="caution">
    <text evidence="1">The sequence shown here is derived from an EMBL/GenBank/DDBJ whole genome shotgun (WGS) entry which is preliminary data.</text>
</comment>